<dbReference type="Gene3D" id="3.40.50.1820">
    <property type="entry name" value="alpha/beta hydrolase"/>
    <property type="match status" value="1"/>
</dbReference>
<protein>
    <submittedName>
        <fullName evidence="2">Alpha/beta hydrolase</fullName>
    </submittedName>
</protein>
<dbReference type="GO" id="GO:0016787">
    <property type="term" value="F:hydrolase activity"/>
    <property type="evidence" value="ECO:0007669"/>
    <property type="project" value="UniProtKB-KW"/>
</dbReference>
<sequence>MNIKEKEISYQTTNTYSTLNTLTTKTKNIWLVFHGIGYLSRYFVRLFDSLNKEDNYFIAPQAPSKYYKGNDYRKVGSSWLTKENTQVETKNVLRYIDAIIAKERIPQDLNFIVLGYSQGVSIASRWIASRKINCNALVMISGGFPKELHKEDFDFLPKNTKIIHIVGEMDPFFEIEKVEAEKERVREILPQIEFRTHPGGHELNIKTLTHII</sequence>
<reference evidence="3" key="1">
    <citation type="journal article" date="2019" name="Int. J. Syst. Evol. Microbiol.">
        <title>The Global Catalogue of Microorganisms (GCM) 10K type strain sequencing project: providing services to taxonomists for standard genome sequencing and annotation.</title>
        <authorList>
            <consortium name="The Broad Institute Genomics Platform"/>
            <consortium name="The Broad Institute Genome Sequencing Center for Infectious Disease"/>
            <person name="Wu L."/>
            <person name="Ma J."/>
        </authorList>
    </citation>
    <scope>NUCLEOTIDE SEQUENCE [LARGE SCALE GENOMIC DNA]</scope>
    <source>
        <strain evidence="3">DT92</strain>
    </source>
</reference>
<gene>
    <name evidence="2" type="ORF">ACFSJT_01195</name>
</gene>
<dbReference type="InterPro" id="IPR003140">
    <property type="entry name" value="PLipase/COase/thioEstase"/>
</dbReference>
<proteinExistence type="predicted"/>
<dbReference type="RefSeq" id="WP_378318355.1">
    <property type="nucleotide sequence ID" value="NZ_JBHUHY010000002.1"/>
</dbReference>
<comment type="caution">
    <text evidence="2">The sequence shown here is derived from an EMBL/GenBank/DDBJ whole genome shotgun (WGS) entry which is preliminary data.</text>
</comment>
<name>A0ABW5ATG6_9FLAO</name>
<dbReference type="SUPFAM" id="SSF53474">
    <property type="entry name" value="alpha/beta-Hydrolases"/>
    <property type="match status" value="1"/>
</dbReference>
<dbReference type="Proteomes" id="UP001597344">
    <property type="component" value="Unassembled WGS sequence"/>
</dbReference>
<accession>A0ABW5ATG6</accession>
<dbReference type="Pfam" id="PF02230">
    <property type="entry name" value="Abhydrolase_2"/>
    <property type="match status" value="1"/>
</dbReference>
<feature type="domain" description="Phospholipase/carboxylesterase/thioesterase" evidence="1">
    <location>
        <begin position="24"/>
        <end position="209"/>
    </location>
</feature>
<evidence type="ECO:0000313" key="3">
    <source>
        <dbReference type="Proteomes" id="UP001597344"/>
    </source>
</evidence>
<dbReference type="EMBL" id="JBHUHY010000002">
    <property type="protein sequence ID" value="MFD2185392.1"/>
    <property type="molecule type" value="Genomic_DNA"/>
</dbReference>
<organism evidence="2 3">
    <name type="scientific">Aquimarina celericrescens</name>
    <dbReference type="NCBI Taxonomy" id="1964542"/>
    <lineage>
        <taxon>Bacteria</taxon>
        <taxon>Pseudomonadati</taxon>
        <taxon>Bacteroidota</taxon>
        <taxon>Flavobacteriia</taxon>
        <taxon>Flavobacteriales</taxon>
        <taxon>Flavobacteriaceae</taxon>
        <taxon>Aquimarina</taxon>
    </lineage>
</organism>
<dbReference type="InterPro" id="IPR029058">
    <property type="entry name" value="AB_hydrolase_fold"/>
</dbReference>
<evidence type="ECO:0000313" key="2">
    <source>
        <dbReference type="EMBL" id="MFD2185392.1"/>
    </source>
</evidence>
<evidence type="ECO:0000259" key="1">
    <source>
        <dbReference type="Pfam" id="PF02230"/>
    </source>
</evidence>
<keyword evidence="3" id="KW-1185">Reference proteome</keyword>
<keyword evidence="2" id="KW-0378">Hydrolase</keyword>